<reference evidence="2 3" key="2">
    <citation type="submission" date="2020-05" db="EMBL/GenBank/DDBJ databases">
        <authorList>
            <person name="Campoy J."/>
            <person name="Schneeberger K."/>
            <person name="Spophaly S."/>
        </authorList>
    </citation>
    <scope>NUCLEOTIDE SEQUENCE [LARGE SCALE GENOMIC DNA]</scope>
    <source>
        <strain evidence="2">PruArmRojPasFocal</strain>
    </source>
</reference>
<reference evidence="4" key="1">
    <citation type="journal article" date="2020" name="Genome Biol.">
        <title>Gamete binning: chromosome-level and haplotype-resolved genome assembly enabled by high-throughput single-cell sequencing of gamete genomes.</title>
        <authorList>
            <person name="Campoy J.A."/>
            <person name="Sun H."/>
            <person name="Goel M."/>
            <person name="Jiao W.-B."/>
            <person name="Folz-Donahue K."/>
            <person name="Wang N."/>
            <person name="Rubio M."/>
            <person name="Liu C."/>
            <person name="Kukat C."/>
            <person name="Ruiz D."/>
            <person name="Huettel B."/>
            <person name="Schneeberger K."/>
        </authorList>
    </citation>
    <scope>NUCLEOTIDE SEQUENCE [LARGE SCALE GENOMIC DNA]</scope>
    <source>
        <strain evidence="4">cv. Rojo Pasion</strain>
    </source>
</reference>
<protein>
    <submittedName>
        <fullName evidence="2">Uncharacterized protein</fullName>
    </submittedName>
</protein>
<dbReference type="Proteomes" id="UP000507245">
    <property type="component" value="Unassembled WGS sequence"/>
</dbReference>
<evidence type="ECO:0000313" key="4">
    <source>
        <dbReference type="Proteomes" id="UP000507245"/>
    </source>
</evidence>
<gene>
    <name evidence="1" type="ORF">CURHAP_LOCUS45881</name>
    <name evidence="2" type="ORF">ORAREDHAP_LOCUS45223</name>
</gene>
<proteinExistence type="predicted"/>
<accession>A0A6J5XYF1</accession>
<dbReference type="EMBL" id="CAEKDK010000007">
    <property type="protein sequence ID" value="CAB4287860.1"/>
    <property type="molecule type" value="Genomic_DNA"/>
</dbReference>
<name>A0A6J5XYF1_PRUAR</name>
<dbReference type="AlphaFoldDB" id="A0A6J5XYF1"/>
<sequence>MWVMERRLVVGSLVGSDFASILDVEALEAGPGPAGCHPRTDMYSQVRMQLADKMGYFGTKTTGNT</sequence>
<dbReference type="Proteomes" id="UP000507222">
    <property type="component" value="Unassembled WGS sequence"/>
</dbReference>
<evidence type="ECO:0000313" key="1">
    <source>
        <dbReference type="EMBL" id="CAB4287860.1"/>
    </source>
</evidence>
<evidence type="ECO:0000313" key="2">
    <source>
        <dbReference type="EMBL" id="CAB4318231.1"/>
    </source>
</evidence>
<organism evidence="2 4">
    <name type="scientific">Prunus armeniaca</name>
    <name type="common">Apricot</name>
    <name type="synonym">Armeniaca vulgaris</name>
    <dbReference type="NCBI Taxonomy" id="36596"/>
    <lineage>
        <taxon>Eukaryota</taxon>
        <taxon>Viridiplantae</taxon>
        <taxon>Streptophyta</taxon>
        <taxon>Embryophyta</taxon>
        <taxon>Tracheophyta</taxon>
        <taxon>Spermatophyta</taxon>
        <taxon>Magnoliopsida</taxon>
        <taxon>eudicotyledons</taxon>
        <taxon>Gunneridae</taxon>
        <taxon>Pentapetalae</taxon>
        <taxon>rosids</taxon>
        <taxon>fabids</taxon>
        <taxon>Rosales</taxon>
        <taxon>Rosaceae</taxon>
        <taxon>Amygdaloideae</taxon>
        <taxon>Amygdaleae</taxon>
        <taxon>Prunus</taxon>
    </lineage>
</organism>
<evidence type="ECO:0000313" key="3">
    <source>
        <dbReference type="Proteomes" id="UP000507222"/>
    </source>
</evidence>
<keyword evidence="4" id="KW-1185">Reference proteome</keyword>
<dbReference type="EMBL" id="CAEKKB010000007">
    <property type="protein sequence ID" value="CAB4318231.1"/>
    <property type="molecule type" value="Genomic_DNA"/>
</dbReference>